<dbReference type="Gene3D" id="3.40.50.1010">
    <property type="entry name" value="5'-nuclease"/>
    <property type="match status" value="1"/>
</dbReference>
<dbReference type="RefSeq" id="WP_344027845.1">
    <property type="nucleotide sequence ID" value="NZ_BAAAJK010000048.1"/>
</dbReference>
<keyword evidence="2" id="KW-1185">Reference proteome</keyword>
<evidence type="ECO:0000313" key="1">
    <source>
        <dbReference type="EMBL" id="GAA1399621.1"/>
    </source>
</evidence>
<dbReference type="EMBL" id="BAAAJK010000048">
    <property type="protein sequence ID" value="GAA1399621.1"/>
    <property type="molecule type" value="Genomic_DNA"/>
</dbReference>
<dbReference type="InterPro" id="IPR029060">
    <property type="entry name" value="PIN-like_dom_sf"/>
</dbReference>
<protein>
    <recommendedName>
        <fullName evidence="3">PIN domain-containing protein</fullName>
    </recommendedName>
</protein>
<accession>A0ABN1Y751</accession>
<organism evidence="1 2">
    <name type="scientific">Pseudonocardia kongjuensis</name>
    <dbReference type="NCBI Taxonomy" id="102227"/>
    <lineage>
        <taxon>Bacteria</taxon>
        <taxon>Bacillati</taxon>
        <taxon>Actinomycetota</taxon>
        <taxon>Actinomycetes</taxon>
        <taxon>Pseudonocardiales</taxon>
        <taxon>Pseudonocardiaceae</taxon>
        <taxon>Pseudonocardia</taxon>
    </lineage>
</organism>
<name>A0ABN1Y751_9PSEU</name>
<dbReference type="Proteomes" id="UP001501414">
    <property type="component" value="Unassembled WGS sequence"/>
</dbReference>
<dbReference type="SUPFAM" id="SSF88723">
    <property type="entry name" value="PIN domain-like"/>
    <property type="match status" value="1"/>
</dbReference>
<reference evidence="1 2" key="1">
    <citation type="journal article" date="2019" name="Int. J. Syst. Evol. Microbiol.">
        <title>The Global Catalogue of Microorganisms (GCM) 10K type strain sequencing project: providing services to taxonomists for standard genome sequencing and annotation.</title>
        <authorList>
            <consortium name="The Broad Institute Genomics Platform"/>
            <consortium name="The Broad Institute Genome Sequencing Center for Infectious Disease"/>
            <person name="Wu L."/>
            <person name="Ma J."/>
        </authorList>
    </citation>
    <scope>NUCLEOTIDE SEQUENCE [LARGE SCALE GENOMIC DNA]</scope>
    <source>
        <strain evidence="1 2">JCM 11896</strain>
    </source>
</reference>
<proteinExistence type="predicted"/>
<sequence>MRPVVLDTDATSRALTNRLAGPLIARLIEAIWCVTFVTVAELWQWAEIRHWGHRTRDQLDDWLAHVVVLDSVEAVSRAVATLNTKDFADFAEHDGLVLLPS</sequence>
<gene>
    <name evidence="1" type="ORF">GCM10009613_55460</name>
</gene>
<evidence type="ECO:0008006" key="3">
    <source>
        <dbReference type="Google" id="ProtNLM"/>
    </source>
</evidence>
<comment type="caution">
    <text evidence="1">The sequence shown here is derived from an EMBL/GenBank/DDBJ whole genome shotgun (WGS) entry which is preliminary data.</text>
</comment>
<evidence type="ECO:0000313" key="2">
    <source>
        <dbReference type="Proteomes" id="UP001501414"/>
    </source>
</evidence>